<evidence type="ECO:0000256" key="1">
    <source>
        <dbReference type="SAM" id="SignalP"/>
    </source>
</evidence>
<organism evidence="2 3">
    <name type="scientific">Methylorubrum rhodesianum</name>
    <dbReference type="NCBI Taxonomy" id="29427"/>
    <lineage>
        <taxon>Bacteria</taxon>
        <taxon>Pseudomonadati</taxon>
        <taxon>Pseudomonadota</taxon>
        <taxon>Alphaproteobacteria</taxon>
        <taxon>Hyphomicrobiales</taxon>
        <taxon>Methylobacteriaceae</taxon>
        <taxon>Methylorubrum</taxon>
    </lineage>
</organism>
<feature type="chain" id="PRO_5046277203" description="DUF2946 domain-containing protein" evidence="1">
    <location>
        <begin position="21"/>
        <end position="116"/>
    </location>
</feature>
<proteinExistence type="predicted"/>
<comment type="caution">
    <text evidence="2">The sequence shown here is derived from an EMBL/GenBank/DDBJ whole genome shotgun (WGS) entry which is preliminary data.</text>
</comment>
<dbReference type="Proteomes" id="UP001404845">
    <property type="component" value="Unassembled WGS sequence"/>
</dbReference>
<reference evidence="2 3" key="1">
    <citation type="journal article" date="2023" name="PLoS ONE">
        <title>Complete genome assembly of Hawai'i environmental nontuberculous mycobacteria reveals unexpected co-isolation with methylobacteria.</title>
        <authorList>
            <person name="Hendrix J."/>
            <person name="Epperson L.E."/>
            <person name="Tong E.I."/>
            <person name="Chan Y.L."/>
            <person name="Hasan N.A."/>
            <person name="Dawrs S.N."/>
            <person name="Norton G.J."/>
            <person name="Virdi R."/>
            <person name="Crooks J.L."/>
            <person name="Chan E.D."/>
            <person name="Honda J.R."/>
            <person name="Strong M."/>
        </authorList>
    </citation>
    <scope>NUCLEOTIDE SEQUENCE [LARGE SCALE GENOMIC DNA]</scope>
    <source>
        <strain evidence="2 3">NJH_HI01</strain>
    </source>
</reference>
<dbReference type="RefSeq" id="WP_133091791.1">
    <property type="nucleotide sequence ID" value="NZ_JACWCW010000040.1"/>
</dbReference>
<keyword evidence="3" id="KW-1185">Reference proteome</keyword>
<accession>A0ABU9Z8K0</accession>
<evidence type="ECO:0000313" key="3">
    <source>
        <dbReference type="Proteomes" id="UP001404845"/>
    </source>
</evidence>
<evidence type="ECO:0008006" key="4">
    <source>
        <dbReference type="Google" id="ProtNLM"/>
    </source>
</evidence>
<evidence type="ECO:0000313" key="2">
    <source>
        <dbReference type="EMBL" id="MEN3227301.1"/>
    </source>
</evidence>
<protein>
    <recommendedName>
        <fullName evidence="4">DUF2946 domain-containing protein</fullName>
    </recommendedName>
</protein>
<keyword evidence="1" id="KW-0732">Signal</keyword>
<name>A0ABU9Z8K0_9HYPH</name>
<dbReference type="EMBL" id="JAQYXL010000001">
    <property type="protein sequence ID" value="MEN3227301.1"/>
    <property type="molecule type" value="Genomic_DNA"/>
</dbReference>
<sequence length="116" mass="11792">MRAWRAAIAVAALYALALQAVLGGASLAVSPDPAHVLCQQDEGGGEGLSKARASHGHPDCCLVAYIPGPVAVPSMEAVLVVWPPREAVAVIWRSEVLALPRGPPGTGTSARAPPVA</sequence>
<gene>
    <name evidence="2" type="ORF">PUR21_06530</name>
</gene>
<feature type="signal peptide" evidence="1">
    <location>
        <begin position="1"/>
        <end position="20"/>
    </location>
</feature>